<protein>
    <submittedName>
        <fullName evidence="3">Uncharacterized protein</fullName>
    </submittedName>
</protein>
<keyword evidence="1" id="KW-0732">Signal</keyword>
<evidence type="ECO:0000256" key="1">
    <source>
        <dbReference type="SAM" id="SignalP"/>
    </source>
</evidence>
<sequence length="74" mass="8186">MKFVSIFILLIVVLFGIVKETEGGSSKSNGTNGTSGNSTSLMSRVGTYWSWFDTIFSKLCTWKTFLTKFMATGQ</sequence>
<name>A0AA85AFG9_9TREM</name>
<feature type="chain" id="PRO_5041656914" evidence="1">
    <location>
        <begin position="24"/>
        <end position="74"/>
    </location>
</feature>
<organism evidence="2 3">
    <name type="scientific">Schistosoma margrebowiei</name>
    <dbReference type="NCBI Taxonomy" id="48269"/>
    <lineage>
        <taxon>Eukaryota</taxon>
        <taxon>Metazoa</taxon>
        <taxon>Spiralia</taxon>
        <taxon>Lophotrochozoa</taxon>
        <taxon>Platyhelminthes</taxon>
        <taxon>Trematoda</taxon>
        <taxon>Digenea</taxon>
        <taxon>Strigeidida</taxon>
        <taxon>Schistosomatoidea</taxon>
        <taxon>Schistosomatidae</taxon>
        <taxon>Schistosoma</taxon>
    </lineage>
</organism>
<proteinExistence type="predicted"/>
<reference evidence="3" key="1">
    <citation type="submission" date="2023-11" db="UniProtKB">
        <authorList>
            <consortium name="WormBaseParasite"/>
        </authorList>
    </citation>
    <scope>IDENTIFICATION</scope>
</reference>
<accession>A0AA85AFG9</accession>
<dbReference type="Proteomes" id="UP000050790">
    <property type="component" value="Unassembled WGS sequence"/>
</dbReference>
<dbReference type="WBParaSite" id="SMRG1_81870.1">
    <property type="protein sequence ID" value="SMRG1_81870.1"/>
    <property type="gene ID" value="SMRG1_81870"/>
</dbReference>
<evidence type="ECO:0000313" key="2">
    <source>
        <dbReference type="Proteomes" id="UP000050790"/>
    </source>
</evidence>
<dbReference type="AlphaFoldDB" id="A0AA85AFG9"/>
<evidence type="ECO:0000313" key="3">
    <source>
        <dbReference type="WBParaSite" id="SMRG1_81870.1"/>
    </source>
</evidence>
<feature type="signal peptide" evidence="1">
    <location>
        <begin position="1"/>
        <end position="23"/>
    </location>
</feature>